<name>A0A6A6X4S8_9PLEO</name>
<evidence type="ECO:0000259" key="2">
    <source>
        <dbReference type="Pfam" id="PF16335"/>
    </source>
</evidence>
<organism evidence="4 5">
    <name type="scientific">Melanomma pulvis-pyrius CBS 109.77</name>
    <dbReference type="NCBI Taxonomy" id="1314802"/>
    <lineage>
        <taxon>Eukaryota</taxon>
        <taxon>Fungi</taxon>
        <taxon>Dikarya</taxon>
        <taxon>Ascomycota</taxon>
        <taxon>Pezizomycotina</taxon>
        <taxon>Dothideomycetes</taxon>
        <taxon>Pleosporomycetidae</taxon>
        <taxon>Pleosporales</taxon>
        <taxon>Melanommataceae</taxon>
        <taxon>Melanomma</taxon>
    </lineage>
</organism>
<dbReference type="InterPro" id="IPR032514">
    <property type="entry name" value="GtaA_central"/>
</dbReference>
<evidence type="ECO:0000259" key="3">
    <source>
        <dbReference type="Pfam" id="PF17168"/>
    </source>
</evidence>
<dbReference type="EMBL" id="MU002015">
    <property type="protein sequence ID" value="KAF2791510.1"/>
    <property type="molecule type" value="Genomic_DNA"/>
</dbReference>
<feature type="signal peptide" evidence="1">
    <location>
        <begin position="1"/>
        <end position="19"/>
    </location>
</feature>
<feature type="chain" id="PRO_5025347037" evidence="1">
    <location>
        <begin position="20"/>
        <end position="694"/>
    </location>
</feature>
<dbReference type="OrthoDB" id="431715at2759"/>
<dbReference type="InterPro" id="IPR033433">
    <property type="entry name" value="GtaA_N"/>
</dbReference>
<dbReference type="SUPFAM" id="SSF48208">
    <property type="entry name" value="Six-hairpin glycosidases"/>
    <property type="match status" value="1"/>
</dbReference>
<dbReference type="AlphaFoldDB" id="A0A6A6X4S8"/>
<dbReference type="InterPro" id="IPR052743">
    <property type="entry name" value="Glutaminase_GtaA"/>
</dbReference>
<reference evidence="4" key="1">
    <citation type="journal article" date="2020" name="Stud. Mycol.">
        <title>101 Dothideomycetes genomes: a test case for predicting lifestyles and emergence of pathogens.</title>
        <authorList>
            <person name="Haridas S."/>
            <person name="Albert R."/>
            <person name="Binder M."/>
            <person name="Bloem J."/>
            <person name="Labutti K."/>
            <person name="Salamov A."/>
            <person name="Andreopoulos B."/>
            <person name="Baker S."/>
            <person name="Barry K."/>
            <person name="Bills G."/>
            <person name="Bluhm B."/>
            <person name="Cannon C."/>
            <person name="Castanera R."/>
            <person name="Culley D."/>
            <person name="Daum C."/>
            <person name="Ezra D."/>
            <person name="Gonzalez J."/>
            <person name="Henrissat B."/>
            <person name="Kuo A."/>
            <person name="Liang C."/>
            <person name="Lipzen A."/>
            <person name="Lutzoni F."/>
            <person name="Magnuson J."/>
            <person name="Mondo S."/>
            <person name="Nolan M."/>
            <person name="Ohm R."/>
            <person name="Pangilinan J."/>
            <person name="Park H.-J."/>
            <person name="Ramirez L."/>
            <person name="Alfaro M."/>
            <person name="Sun H."/>
            <person name="Tritt A."/>
            <person name="Yoshinaga Y."/>
            <person name="Zwiers L.-H."/>
            <person name="Turgeon B."/>
            <person name="Goodwin S."/>
            <person name="Spatafora J."/>
            <person name="Crous P."/>
            <person name="Grigoriev I."/>
        </authorList>
    </citation>
    <scope>NUCLEOTIDE SEQUENCE</scope>
    <source>
        <strain evidence="4">CBS 109.77</strain>
    </source>
</reference>
<dbReference type="PANTHER" id="PTHR31987">
    <property type="entry name" value="GLUTAMINASE A-RELATED"/>
    <property type="match status" value="1"/>
</dbReference>
<dbReference type="Proteomes" id="UP000799757">
    <property type="component" value="Unassembled WGS sequence"/>
</dbReference>
<feature type="domain" description="Glutaminase A N-terminal" evidence="3">
    <location>
        <begin position="106"/>
        <end position="337"/>
    </location>
</feature>
<dbReference type="Pfam" id="PF17168">
    <property type="entry name" value="DUF5127"/>
    <property type="match status" value="1"/>
</dbReference>
<keyword evidence="1" id="KW-0732">Signal</keyword>
<dbReference type="PANTHER" id="PTHR31987:SF1">
    <property type="entry name" value="GLUTAMINASE A"/>
    <property type="match status" value="1"/>
</dbReference>
<dbReference type="Pfam" id="PF16335">
    <property type="entry name" value="GtaA_6_Hairpin"/>
    <property type="match status" value="1"/>
</dbReference>
<dbReference type="GO" id="GO:0005975">
    <property type="term" value="P:carbohydrate metabolic process"/>
    <property type="evidence" value="ECO:0007669"/>
    <property type="project" value="InterPro"/>
</dbReference>
<evidence type="ECO:0000256" key="1">
    <source>
        <dbReference type="SAM" id="SignalP"/>
    </source>
</evidence>
<evidence type="ECO:0000313" key="5">
    <source>
        <dbReference type="Proteomes" id="UP000799757"/>
    </source>
</evidence>
<protein>
    <submittedName>
        <fullName evidence="4">Glutaminase GtaA</fullName>
    </submittedName>
</protein>
<evidence type="ECO:0000313" key="4">
    <source>
        <dbReference type="EMBL" id="KAF2791510.1"/>
    </source>
</evidence>
<keyword evidence="5" id="KW-1185">Reference proteome</keyword>
<proteinExistence type="predicted"/>
<sequence length="694" mass="77229">MLLSCLGVLGGLLVNIATSESTFTPARPPSIPLAVKSPYMSTWFPVGSDSGNGGYLPGQWPSFYNGHTIGWAGLIRVDGNTFTWMGSPEPSRAPNANQVTFEYTSTKSIFTIEVDAKVSMKVTFLSPVTPKDLKRQSLVFSYMNVEVESLDGAEHDVQLYTDISAEWVSGDLGSVAQWDFGTTENLSYHKLWKRDQGLFQEVGDQAEWGSWYYTTDTKQGLTYQTAAADDIRMTFKNDGKLANSKDTNFRAIQDSWPAFGYAIELGKVGSDSTSTLFSIGLCQEDAIQFLGANGLTNLPSLWRSYFADEITALSFFHKDYTEANTIATNLDNMIATDSKAAAGDNYHILTSLAVRQAFGATQLVGTEEKHYVFLKEISSNGNTQTIDVIFPATPIFFYLEPEYVKLLLDPHFENQESGHYPNKYAIHDLGAHYPNATGHEDGGDEAMPLEECGNNLIMILAYVQRSRNIDYLKAHYPLLQQWAEFLVLESVYPAEQLSTDDFAGHLANQTNLGLKGIIGIEAMSQIAKLIGEDSDAQNYTTISHDYIKQWQALSHQGNFDFPPHTILTFNDPATHGLLYNLYADRLLNTSLVPQEIYDQQSAFYPTIKQPYGVPLDTRALWTKSDWELFCAAIASTETRDMFIDDLAKWVSETTTGRPFTDLFETPTGKFPESIQFKARPVVGGMFSILALQHA</sequence>
<accession>A0A6A6X4S8</accession>
<feature type="domain" description="Glutaminase A central" evidence="2">
    <location>
        <begin position="343"/>
        <end position="688"/>
    </location>
</feature>
<gene>
    <name evidence="4" type="ORF">K505DRAFT_248752</name>
</gene>
<dbReference type="InterPro" id="IPR008928">
    <property type="entry name" value="6-hairpin_glycosidase_sf"/>
</dbReference>